<feature type="region of interest" description="Disordered" evidence="1">
    <location>
        <begin position="135"/>
        <end position="154"/>
    </location>
</feature>
<gene>
    <name evidence="2" type="ORF">DOTSEDRAFT_34615</name>
</gene>
<evidence type="ECO:0000313" key="2">
    <source>
        <dbReference type="EMBL" id="EME44092.1"/>
    </source>
</evidence>
<dbReference type="EMBL" id="KB446539">
    <property type="protein sequence ID" value="EME44092.1"/>
    <property type="molecule type" value="Genomic_DNA"/>
</dbReference>
<accession>N1PKT1</accession>
<reference evidence="2 3" key="2">
    <citation type="journal article" date="2012" name="PLoS Pathog.">
        <title>Diverse lifestyles and strategies of plant pathogenesis encoded in the genomes of eighteen Dothideomycetes fungi.</title>
        <authorList>
            <person name="Ohm R.A."/>
            <person name="Feau N."/>
            <person name="Henrissat B."/>
            <person name="Schoch C.L."/>
            <person name="Horwitz B.A."/>
            <person name="Barry K.W."/>
            <person name="Condon B.J."/>
            <person name="Copeland A.C."/>
            <person name="Dhillon B."/>
            <person name="Glaser F."/>
            <person name="Hesse C.N."/>
            <person name="Kosti I."/>
            <person name="LaButti K."/>
            <person name="Lindquist E.A."/>
            <person name="Lucas S."/>
            <person name="Salamov A.A."/>
            <person name="Bradshaw R.E."/>
            <person name="Ciuffetti L."/>
            <person name="Hamelin R.C."/>
            <person name="Kema G.H.J."/>
            <person name="Lawrence C."/>
            <person name="Scott J.A."/>
            <person name="Spatafora J.W."/>
            <person name="Turgeon B.G."/>
            <person name="de Wit P.J.G.M."/>
            <person name="Zhong S."/>
            <person name="Goodwin S.B."/>
            <person name="Grigoriev I.V."/>
        </authorList>
    </citation>
    <scope>NUCLEOTIDE SEQUENCE [LARGE SCALE GENOMIC DNA]</scope>
    <source>
        <strain evidence="3">NZE10 / CBS 128990</strain>
    </source>
</reference>
<dbReference type="Proteomes" id="UP000016933">
    <property type="component" value="Unassembled WGS sequence"/>
</dbReference>
<reference evidence="3" key="1">
    <citation type="journal article" date="2012" name="PLoS Genet.">
        <title>The genomes of the fungal plant pathogens Cladosporium fulvum and Dothistroma septosporum reveal adaptation to different hosts and lifestyles but also signatures of common ancestry.</title>
        <authorList>
            <person name="de Wit P.J.G.M."/>
            <person name="van der Burgt A."/>
            <person name="Oekmen B."/>
            <person name="Stergiopoulos I."/>
            <person name="Abd-Elsalam K.A."/>
            <person name="Aerts A.L."/>
            <person name="Bahkali A.H."/>
            <person name="Beenen H.G."/>
            <person name="Chettri P."/>
            <person name="Cox M.P."/>
            <person name="Datema E."/>
            <person name="de Vries R.P."/>
            <person name="Dhillon B."/>
            <person name="Ganley A.R."/>
            <person name="Griffiths S.A."/>
            <person name="Guo Y."/>
            <person name="Hamelin R.C."/>
            <person name="Henrissat B."/>
            <person name="Kabir M.S."/>
            <person name="Jashni M.K."/>
            <person name="Kema G."/>
            <person name="Klaubauf S."/>
            <person name="Lapidus A."/>
            <person name="Levasseur A."/>
            <person name="Lindquist E."/>
            <person name="Mehrabi R."/>
            <person name="Ohm R.A."/>
            <person name="Owen T.J."/>
            <person name="Salamov A."/>
            <person name="Schwelm A."/>
            <person name="Schijlen E."/>
            <person name="Sun H."/>
            <person name="van den Burg H.A."/>
            <person name="van Ham R.C.H.J."/>
            <person name="Zhang S."/>
            <person name="Goodwin S.B."/>
            <person name="Grigoriev I.V."/>
            <person name="Collemare J."/>
            <person name="Bradshaw R.E."/>
        </authorList>
    </citation>
    <scope>NUCLEOTIDE SEQUENCE [LARGE SCALE GENOMIC DNA]</scope>
    <source>
        <strain evidence="3">NZE10 / CBS 128990</strain>
    </source>
</reference>
<protein>
    <submittedName>
        <fullName evidence="2">Uncharacterized protein</fullName>
    </submittedName>
</protein>
<evidence type="ECO:0000313" key="3">
    <source>
        <dbReference type="Proteomes" id="UP000016933"/>
    </source>
</evidence>
<keyword evidence="3" id="KW-1185">Reference proteome</keyword>
<name>N1PKT1_DOTSN</name>
<evidence type="ECO:0000256" key="1">
    <source>
        <dbReference type="SAM" id="MobiDB-lite"/>
    </source>
</evidence>
<organism evidence="2 3">
    <name type="scientific">Dothistroma septosporum (strain NZE10 / CBS 128990)</name>
    <name type="common">Red band needle blight fungus</name>
    <name type="synonym">Mycosphaerella pini</name>
    <dbReference type="NCBI Taxonomy" id="675120"/>
    <lineage>
        <taxon>Eukaryota</taxon>
        <taxon>Fungi</taxon>
        <taxon>Dikarya</taxon>
        <taxon>Ascomycota</taxon>
        <taxon>Pezizomycotina</taxon>
        <taxon>Dothideomycetes</taxon>
        <taxon>Dothideomycetidae</taxon>
        <taxon>Mycosphaerellales</taxon>
        <taxon>Mycosphaerellaceae</taxon>
        <taxon>Dothistroma</taxon>
    </lineage>
</organism>
<sequence length="233" mass="25986">MAIEPVYNRFATRSESQALRAGKLVPCFHVLPPPPFGPAINPQSLADPDALQTLRDQLVLRSRLILDAVHQALLILTLPYQTLPRMVPSFLLLAYQSLLVLLTRLGSLSTEARKESCPYRTVPILSQLEERRRAGHASRPGHLRNSPSHALKPAAGDVRTRFQRSRELLLGHVRGAGCECYCSIFIWGVPLGSARMTGVQVPRLWGPSTLRMSARCPCSRLALEMLRYKAIDY</sequence>
<proteinExistence type="predicted"/>
<dbReference type="AlphaFoldDB" id="N1PKT1"/>
<dbReference type="HOGENOM" id="CLU_1189899_0_0_1"/>